<gene>
    <name evidence="5" type="ORF">PT520_06180</name>
</gene>
<evidence type="ECO:0000313" key="5">
    <source>
        <dbReference type="EMBL" id="MDK2062108.1"/>
    </source>
</evidence>
<keyword evidence="2" id="KW-0233">DNA recombination</keyword>
<dbReference type="InterPro" id="IPR011010">
    <property type="entry name" value="DNA_brk_join_enz"/>
</dbReference>
<dbReference type="AlphaFoldDB" id="A0AAW6VM79"/>
<evidence type="ECO:0000313" key="6">
    <source>
        <dbReference type="Proteomes" id="UP001237843"/>
    </source>
</evidence>
<dbReference type="PROSITE" id="PS51900">
    <property type="entry name" value="CB"/>
    <property type="match status" value="1"/>
</dbReference>
<reference evidence="5" key="2">
    <citation type="submission" date="2023-02" db="EMBL/GenBank/DDBJ databases">
        <authorList>
            <person name="Concha-Toloza M."/>
            <person name="Lopez-Cantillo M."/>
            <person name="Molina-Mora J."/>
            <person name="Collado L."/>
        </authorList>
    </citation>
    <scope>NUCLEOTIDE SEQUENCE</scope>
    <source>
        <strain evidence="5">FR1p273A</strain>
    </source>
</reference>
<dbReference type="InterPro" id="IPR013762">
    <property type="entry name" value="Integrase-like_cat_sf"/>
</dbReference>
<dbReference type="Proteomes" id="UP001237843">
    <property type="component" value="Unassembled WGS sequence"/>
</dbReference>
<name>A0AAW6VM79_9BACT</name>
<feature type="domain" description="Core-binding (CB)" evidence="4">
    <location>
        <begin position="34"/>
        <end position="116"/>
    </location>
</feature>
<evidence type="ECO:0000256" key="1">
    <source>
        <dbReference type="ARBA" id="ARBA00022908"/>
    </source>
</evidence>
<keyword evidence="3" id="KW-0238">DNA-binding</keyword>
<proteinExistence type="predicted"/>
<dbReference type="Gene3D" id="1.10.443.10">
    <property type="entry name" value="Intergrase catalytic core"/>
    <property type="match status" value="1"/>
</dbReference>
<dbReference type="GO" id="GO:0006310">
    <property type="term" value="P:DNA recombination"/>
    <property type="evidence" value="ECO:0007669"/>
    <property type="project" value="UniProtKB-KW"/>
</dbReference>
<dbReference type="EMBL" id="JAQTJH010000006">
    <property type="protein sequence ID" value="MDK2062108.1"/>
    <property type="molecule type" value="Genomic_DNA"/>
</dbReference>
<organism evidence="5 6">
    <name type="scientific">Aliarcobacter butzleri</name>
    <dbReference type="NCBI Taxonomy" id="28197"/>
    <lineage>
        <taxon>Bacteria</taxon>
        <taxon>Pseudomonadati</taxon>
        <taxon>Campylobacterota</taxon>
        <taxon>Epsilonproteobacteria</taxon>
        <taxon>Campylobacterales</taxon>
        <taxon>Arcobacteraceae</taxon>
        <taxon>Aliarcobacter</taxon>
    </lineage>
</organism>
<comment type="caution">
    <text evidence="5">The sequence shown here is derived from an EMBL/GenBank/DDBJ whole genome shotgun (WGS) entry which is preliminary data.</text>
</comment>
<dbReference type="InterPro" id="IPR044068">
    <property type="entry name" value="CB"/>
</dbReference>
<protein>
    <submittedName>
        <fullName evidence="5">Integrase domain-containing protein</fullName>
    </submittedName>
</protein>
<keyword evidence="1" id="KW-0229">DNA integration</keyword>
<dbReference type="GO" id="GO:0015074">
    <property type="term" value="P:DNA integration"/>
    <property type="evidence" value="ECO:0007669"/>
    <property type="project" value="UniProtKB-KW"/>
</dbReference>
<evidence type="ECO:0000256" key="3">
    <source>
        <dbReference type="PROSITE-ProRule" id="PRU01248"/>
    </source>
</evidence>
<evidence type="ECO:0000256" key="2">
    <source>
        <dbReference type="ARBA" id="ARBA00023172"/>
    </source>
</evidence>
<dbReference type="SUPFAM" id="SSF56349">
    <property type="entry name" value="DNA breaking-rejoining enzymes"/>
    <property type="match status" value="1"/>
</dbReference>
<sequence length="295" mass="32983">MALGKRASAGAVVKAIMSNANGIGTSKTESRNNSGVVGQNGHNISTKAHSISSIQNLRTVATQYVNFINENYEGRVLSNISPESIRDFIDYKAESLADSSINTYISELGKIADNLQELGYNNISREEIVNYREDLGLERTHENRAYDQPEQIVENMLENTPYGLSAELQLTAGLRVDDALNSAKWSINEDNSLTITGSKGGIEYQTAPLEPDLIDRVKEAIENEYRGNYTEYRETLKENTAENWNGTHGLRYNFAQNRMGELQEEGKNYHEALAQVSLELGHSREEITLHYLKNS</sequence>
<accession>A0AAW6VM79</accession>
<evidence type="ECO:0000259" key="4">
    <source>
        <dbReference type="PROSITE" id="PS51900"/>
    </source>
</evidence>
<dbReference type="RefSeq" id="WP_284074671.1">
    <property type="nucleotide sequence ID" value="NZ_JAQTJH010000006.1"/>
</dbReference>
<reference evidence="5" key="1">
    <citation type="journal article" date="2023" name="Antibiotics">
        <title>Genomic Characterization of Antibiotic-Resistant Campylobacterales Isolated from Chilean Poultry Meat.</title>
        <authorList>
            <person name="Concha-Toloza M."/>
            <person name="Lopez-Cantillo M."/>
            <person name="Molina-Mora J.A."/>
            <person name="Collado L."/>
        </authorList>
    </citation>
    <scope>NUCLEOTIDE SEQUENCE</scope>
    <source>
        <strain evidence="5">FR1p273A</strain>
    </source>
</reference>
<dbReference type="GO" id="GO:0003677">
    <property type="term" value="F:DNA binding"/>
    <property type="evidence" value="ECO:0007669"/>
    <property type="project" value="UniProtKB-UniRule"/>
</dbReference>